<name>A0A7W1T6U1_9LIST</name>
<feature type="region of interest" description="Disordered" evidence="2">
    <location>
        <begin position="333"/>
        <end position="370"/>
    </location>
</feature>
<dbReference type="AlphaFoldDB" id="A0A7W1T6U1"/>
<comment type="caution">
    <text evidence="3">The sequence shown here is derived from an EMBL/GenBank/DDBJ whole genome shotgun (WGS) entry which is preliminary data.</text>
</comment>
<dbReference type="EMBL" id="JABJVM010000008">
    <property type="protein sequence ID" value="MBA3926548.1"/>
    <property type="molecule type" value="Genomic_DNA"/>
</dbReference>
<dbReference type="PIRSF" id="PIRSF029215">
    <property type="entry name" value="UCP029215"/>
    <property type="match status" value="1"/>
</dbReference>
<evidence type="ECO:0000256" key="2">
    <source>
        <dbReference type="SAM" id="MobiDB-lite"/>
    </source>
</evidence>
<feature type="compositionally biased region" description="Basic and acidic residues" evidence="2">
    <location>
        <begin position="341"/>
        <end position="370"/>
    </location>
</feature>
<protein>
    <submittedName>
        <fullName evidence="3">DUF2213 domain-containing protein</fullName>
    </submittedName>
</protein>
<dbReference type="Pfam" id="PF09979">
    <property type="entry name" value="DUF2213"/>
    <property type="match status" value="1"/>
</dbReference>
<dbReference type="Proteomes" id="UP000548787">
    <property type="component" value="Unassembled WGS sequence"/>
</dbReference>
<keyword evidence="4" id="KW-1185">Reference proteome</keyword>
<gene>
    <name evidence="3" type="ORF">HPK16_09345</name>
</gene>
<sequence>MRVQRYDRSYITDSNLTETAEGYLTVRAPVTKPGVFPYMRGDGGVSMEVKLPDELFSEGVLQSMNAKPVTDNHPTELVTAANYSKYSKGMTHTDSAVSDNKLFVSFTITDSDTIQKVKNGKRELSLGFSADIKDESGTYDGIKYDSVQRNMKINHLAIVDKGRVGSEAAIRGDSAAFMVDAADINKQGGNNNMAKLVLDSKEYEVDSVVKSRIDTLEAQLSAEKVKSGSIDTITGERDGYKTKLETAESELATLKDSALTLDKVEEIAEARVAMINTAQNFLGDSFDFKGKTEKAIKEAVIQTADSAFKADGKSEDYVNAYYDAMTANHKGFTADAGFGKPNDKAAAAKEKEEIDAKKQDRLNMRKKGEQ</sequence>
<evidence type="ECO:0000256" key="1">
    <source>
        <dbReference type="SAM" id="Coils"/>
    </source>
</evidence>
<organism evidence="3 4">
    <name type="scientific">Listeria rustica</name>
    <dbReference type="NCBI Taxonomy" id="2713503"/>
    <lineage>
        <taxon>Bacteria</taxon>
        <taxon>Bacillati</taxon>
        <taxon>Bacillota</taxon>
        <taxon>Bacilli</taxon>
        <taxon>Bacillales</taxon>
        <taxon>Listeriaceae</taxon>
        <taxon>Listeria</taxon>
    </lineage>
</organism>
<reference evidence="3 4" key="1">
    <citation type="submission" date="2020-05" db="EMBL/GenBank/DDBJ databases">
        <authorList>
            <person name="Carlin C.R."/>
        </authorList>
    </citation>
    <scope>NUCLEOTIDE SEQUENCE [LARGE SCALE GENOMIC DNA]</scope>
    <source>
        <strain evidence="3 4">FSL W9-0585</strain>
    </source>
</reference>
<evidence type="ECO:0000313" key="3">
    <source>
        <dbReference type="EMBL" id="MBA3926548.1"/>
    </source>
</evidence>
<evidence type="ECO:0000313" key="4">
    <source>
        <dbReference type="Proteomes" id="UP000548787"/>
    </source>
</evidence>
<dbReference type="RefSeq" id="WP_181676703.1">
    <property type="nucleotide sequence ID" value="NZ_JABJVM010000008.1"/>
</dbReference>
<keyword evidence="1" id="KW-0175">Coiled coil</keyword>
<proteinExistence type="predicted"/>
<feature type="coiled-coil region" evidence="1">
    <location>
        <begin position="230"/>
        <end position="257"/>
    </location>
</feature>
<reference evidence="3 4" key="2">
    <citation type="submission" date="2020-08" db="EMBL/GenBank/DDBJ databases">
        <title>Listeria ohnekaius sp. nov. and Listeria portnoyii sp. nov. isolated from non-agricultural and natural environments.</title>
        <authorList>
            <person name="Weller D."/>
            <person name="Belias A.M."/>
            <person name="Liao J."/>
            <person name="Guo S."/>
            <person name="Orsi R.H."/>
            <person name="Wiedmann M."/>
        </authorList>
    </citation>
    <scope>NUCLEOTIDE SEQUENCE [LARGE SCALE GENOMIC DNA]</scope>
    <source>
        <strain evidence="3 4">FSL W9-0585</strain>
    </source>
</reference>
<accession>A0A7W1T6U1</accession>
<dbReference type="InterPro" id="IPR016913">
    <property type="entry name" value="UCP029215"/>
</dbReference>